<dbReference type="EMBL" id="JADKFW010000004">
    <property type="protein sequence ID" value="MBK9716461.1"/>
    <property type="molecule type" value="Genomic_DNA"/>
</dbReference>
<feature type="domain" description="DUF4397" evidence="1">
    <location>
        <begin position="35"/>
        <end position="143"/>
    </location>
</feature>
<reference evidence="2 3" key="1">
    <citation type="submission" date="2020-10" db="EMBL/GenBank/DDBJ databases">
        <title>Connecting structure to function with the recovery of over 1000 high-quality activated sludge metagenome-assembled genomes encoding full-length rRNA genes using long-read sequencing.</title>
        <authorList>
            <person name="Singleton C.M."/>
            <person name="Petriglieri F."/>
            <person name="Kristensen J.M."/>
            <person name="Kirkegaard R.H."/>
            <person name="Michaelsen T.Y."/>
            <person name="Andersen M.H."/>
            <person name="Karst S.M."/>
            <person name="Dueholm M.S."/>
            <person name="Nielsen P.H."/>
            <person name="Albertsen M."/>
        </authorList>
    </citation>
    <scope>NUCLEOTIDE SEQUENCE [LARGE SCALE GENOMIC DNA]</scope>
    <source>
        <strain evidence="2">Ribe_18-Q3-R11-54_BAT3C.373</strain>
    </source>
</reference>
<proteinExistence type="predicted"/>
<organism evidence="2 3">
    <name type="scientific">Candidatus Defluviibacterium haderslevense</name>
    <dbReference type="NCBI Taxonomy" id="2981993"/>
    <lineage>
        <taxon>Bacteria</taxon>
        <taxon>Pseudomonadati</taxon>
        <taxon>Bacteroidota</taxon>
        <taxon>Saprospiria</taxon>
        <taxon>Saprospirales</taxon>
        <taxon>Saprospiraceae</taxon>
        <taxon>Candidatus Defluviibacterium</taxon>
    </lineage>
</organism>
<dbReference type="PROSITE" id="PS51257">
    <property type="entry name" value="PROKAR_LIPOPROTEIN"/>
    <property type="match status" value="1"/>
</dbReference>
<sequence length="229" mass="25243">MKTKNLFFWTFAALFVFGIVTSCKKEDDGPLVNPKVAFIHACSGDDVKFLRIFLKDSSVFVNNNVSHPNSIPYASIPEGTHPFNISIRDSSTAFFNSNIPFNNNKNYTLIASNTKAKIELLKLEDNLSVPDSLKTYIRFINLISNSTGVNLLVDSVSIGSNIAYKSVIDFFPIEINDHSIEILQSQTNKLIAKFKLNKAAKGKKYTIYTAGLIGGTGSAIPGHNLMVNN</sequence>
<comment type="caution">
    <text evidence="2">The sequence shown here is derived from an EMBL/GenBank/DDBJ whole genome shotgun (WGS) entry which is preliminary data.</text>
</comment>
<dbReference type="InterPro" id="IPR025510">
    <property type="entry name" value="DUF4397"/>
</dbReference>
<evidence type="ECO:0000313" key="2">
    <source>
        <dbReference type="EMBL" id="MBK9716461.1"/>
    </source>
</evidence>
<dbReference type="Proteomes" id="UP000808349">
    <property type="component" value="Unassembled WGS sequence"/>
</dbReference>
<dbReference type="Pfam" id="PF14344">
    <property type="entry name" value="DUF4397"/>
    <property type="match status" value="1"/>
</dbReference>
<evidence type="ECO:0000313" key="3">
    <source>
        <dbReference type="Proteomes" id="UP000808349"/>
    </source>
</evidence>
<evidence type="ECO:0000259" key="1">
    <source>
        <dbReference type="Pfam" id="PF14344"/>
    </source>
</evidence>
<accession>A0A9D7S6V2</accession>
<name>A0A9D7S6V2_9BACT</name>
<dbReference type="AlphaFoldDB" id="A0A9D7S6V2"/>
<gene>
    <name evidence="2" type="ORF">IPO85_02855</name>
</gene>
<protein>
    <submittedName>
        <fullName evidence="2">DUF4397 domain-containing protein</fullName>
    </submittedName>
</protein>